<name>A0A6G0ZNZ9_APHCR</name>
<evidence type="ECO:0000313" key="1">
    <source>
        <dbReference type="EMBL" id="KAF0772960.1"/>
    </source>
</evidence>
<dbReference type="OrthoDB" id="429813at2759"/>
<dbReference type="AlphaFoldDB" id="A0A6G0ZNZ9"/>
<protein>
    <submittedName>
        <fullName evidence="1">Fatty acyl-CoA reductase wat-like</fullName>
    </submittedName>
</protein>
<proteinExistence type="predicted"/>
<organism evidence="1 2">
    <name type="scientific">Aphis craccivora</name>
    <name type="common">Cowpea aphid</name>
    <dbReference type="NCBI Taxonomy" id="307492"/>
    <lineage>
        <taxon>Eukaryota</taxon>
        <taxon>Metazoa</taxon>
        <taxon>Ecdysozoa</taxon>
        <taxon>Arthropoda</taxon>
        <taxon>Hexapoda</taxon>
        <taxon>Insecta</taxon>
        <taxon>Pterygota</taxon>
        <taxon>Neoptera</taxon>
        <taxon>Paraneoptera</taxon>
        <taxon>Hemiptera</taxon>
        <taxon>Sternorrhyncha</taxon>
        <taxon>Aphidomorpha</taxon>
        <taxon>Aphidoidea</taxon>
        <taxon>Aphididae</taxon>
        <taxon>Aphidini</taxon>
        <taxon>Aphis</taxon>
        <taxon>Aphis</taxon>
    </lineage>
</organism>
<accession>A0A6G0ZNZ9</accession>
<keyword evidence="2" id="KW-1185">Reference proteome</keyword>
<evidence type="ECO:0000313" key="2">
    <source>
        <dbReference type="Proteomes" id="UP000478052"/>
    </source>
</evidence>
<comment type="caution">
    <text evidence="1">The sequence shown here is derived from an EMBL/GenBank/DDBJ whole genome shotgun (WGS) entry which is preliminary data.</text>
</comment>
<reference evidence="1 2" key="1">
    <citation type="submission" date="2019-08" db="EMBL/GenBank/DDBJ databases">
        <title>Whole genome of Aphis craccivora.</title>
        <authorList>
            <person name="Voronova N.V."/>
            <person name="Shulinski R.S."/>
            <person name="Bandarenka Y.V."/>
            <person name="Zhorov D.G."/>
            <person name="Warner D."/>
        </authorList>
    </citation>
    <scope>NUCLEOTIDE SEQUENCE [LARGE SCALE GENOMIC DNA]</scope>
    <source>
        <strain evidence="1">180601</strain>
        <tissue evidence="1">Whole Body</tissue>
    </source>
</reference>
<gene>
    <name evidence="1" type="ORF">FWK35_00000581</name>
</gene>
<dbReference type="EMBL" id="VUJU01000114">
    <property type="protein sequence ID" value="KAF0772960.1"/>
    <property type="molecule type" value="Genomic_DNA"/>
</dbReference>
<sequence length="154" mass="18096">MNKKSLPYEFLQSHEHILSTNIIITLYSVTVYNLNTYRIIDLDQQTKGNEDKSCQVDSIAILVRSKKGLSASQRIKEIYNIFTIHVTGTCIAIQLYTRYYFYLTDFEVKNQIFIESIKVIDGHLEESSLDREWLIEKREICLSLHGYDYIQRTS</sequence>
<dbReference type="Proteomes" id="UP000478052">
    <property type="component" value="Unassembled WGS sequence"/>
</dbReference>